<organism evidence="7">
    <name type="scientific">Pseudozyma antarctica</name>
    <name type="common">Yeast</name>
    <name type="synonym">Candida antarctica</name>
    <dbReference type="NCBI Taxonomy" id="84753"/>
    <lineage>
        <taxon>Eukaryota</taxon>
        <taxon>Fungi</taxon>
        <taxon>Dikarya</taxon>
        <taxon>Basidiomycota</taxon>
        <taxon>Ustilaginomycotina</taxon>
        <taxon>Ustilaginomycetes</taxon>
        <taxon>Ustilaginales</taxon>
        <taxon>Ustilaginaceae</taxon>
        <taxon>Moesziomyces</taxon>
    </lineage>
</organism>
<reference evidence="7" key="1">
    <citation type="submission" date="2014-07" db="EMBL/GenBank/DDBJ databases">
        <title>Draft genome sequence of the yeast Pseudozyma antarctica JCM 10317 known as a producer of lipase B which used in a wide range of industrial applications.</title>
        <authorList>
            <person name="Morita T."/>
            <person name="Saika A."/>
            <person name="Koike H."/>
        </authorList>
    </citation>
    <scope>NUCLEOTIDE SEQUENCE</scope>
    <source>
        <strain evidence="7">JCM 10317</strain>
    </source>
</reference>
<keyword evidence="4" id="KW-0624">Polysaccharide degradation</keyword>
<evidence type="ECO:0000256" key="5">
    <source>
        <dbReference type="SAM" id="MobiDB-lite"/>
    </source>
</evidence>
<dbReference type="GO" id="GO:0008236">
    <property type="term" value="F:serine-type peptidase activity"/>
    <property type="evidence" value="ECO:0007669"/>
    <property type="project" value="InterPro"/>
</dbReference>
<evidence type="ECO:0000256" key="1">
    <source>
        <dbReference type="ARBA" id="ARBA00022487"/>
    </source>
</evidence>
<evidence type="ECO:0000256" key="4">
    <source>
        <dbReference type="RuleBase" id="RU367147"/>
    </source>
</evidence>
<feature type="compositionally biased region" description="Low complexity" evidence="5">
    <location>
        <begin position="55"/>
        <end position="64"/>
    </location>
</feature>
<dbReference type="InterPro" id="IPR029058">
    <property type="entry name" value="AB_hydrolase_fold"/>
</dbReference>
<sequence length="548" mass="59581">MRSFVWQVLTAGLLVAPISLATCQAPPPGSVDTLANGNHWSPSPHAQPGIPPPQGQQGEPMPQGSHDHPAISGHGSPPVGSVFNPRDGWGGFQPESGFSGTPTKALMYTYVPKSFKKGNPVVVGVHHCAGTGPGYFREYPDWPKASEEKGFMMIFPSSPGETGACWDVSSAASLRHNGGGDSQTIVNMVKYAQTKYGASDKKVFVVGHSSGAMMTEVLAAAYPDVFVAGAEYSGVPAGCFKTNKQAGADWNSACAGGNVRESPEYWGQQAKDMYPEYKGSYPRMMLVHGKADQTINYENQVEAVKQWTYLHHLDANKPTKQYDDAQKPNYHVSEYGHDVLAISADGVTHDNPARVDLTVQFFGFTAQAPQLSAAARQSPFLEARAVHPTERTALFADAMHWRSISATQPVLLRRNLEGGIITNRVAPVGPLHHRSRLLGSLRSARCAALPALRRLTSPFRDSVGDHSALPRAEPAVEAAQALSRRFAKQYHRQVRSMEALTSRNASTSEAETYRAVPPLSLPEVARRRTKHFALHDDPRHRLLPVRQS</sequence>
<dbReference type="NCBIfam" id="TIGR01840">
    <property type="entry name" value="esterase_phb"/>
    <property type="match status" value="1"/>
</dbReference>
<comment type="subcellular location">
    <subcellularLocation>
        <location evidence="4">Secreted</location>
    </subcellularLocation>
</comment>
<dbReference type="RefSeq" id="XP_014655238.1">
    <property type="nucleotide sequence ID" value="XM_014799752.1"/>
</dbReference>
<dbReference type="Pfam" id="PF00326">
    <property type="entry name" value="Peptidase_S9"/>
    <property type="match status" value="1"/>
</dbReference>
<proteinExistence type="inferred from homology"/>
<feature type="region of interest" description="Disordered" evidence="5">
    <location>
        <begin position="29"/>
        <end position="96"/>
    </location>
</feature>
<name>A0A081CIA6_PSEA2</name>
<dbReference type="InterPro" id="IPR001375">
    <property type="entry name" value="Peptidase_S9_cat"/>
</dbReference>
<dbReference type="EC" id="3.1.1.-" evidence="4"/>
<comment type="function">
    <text evidence="4">Esterase involved in the hydrolysis of xylan, a major structural heterogeneous polysaccharide found in plant biomass representing the second most abundant polysaccharide in the biosphere, after cellulose.</text>
</comment>
<protein>
    <recommendedName>
        <fullName evidence="4">Carboxylic ester hydrolase</fullName>
        <ecNumber evidence="4">3.1.1.-</ecNumber>
    </recommendedName>
</protein>
<dbReference type="AlphaFoldDB" id="A0A081CIA6"/>
<evidence type="ECO:0000256" key="3">
    <source>
        <dbReference type="ARBA" id="ARBA00022801"/>
    </source>
</evidence>
<dbReference type="PANTHER" id="PTHR43037">
    <property type="entry name" value="UNNAMED PRODUCT-RELATED"/>
    <property type="match status" value="1"/>
</dbReference>
<evidence type="ECO:0000256" key="2">
    <source>
        <dbReference type="ARBA" id="ARBA00022729"/>
    </source>
</evidence>
<feature type="chain" id="PRO_5029033918" description="Carboxylic ester hydrolase" evidence="4">
    <location>
        <begin position="24"/>
        <end position="548"/>
    </location>
</feature>
<feature type="signal peptide" evidence="4">
    <location>
        <begin position="1"/>
        <end position="23"/>
    </location>
</feature>
<dbReference type="PANTHER" id="PTHR43037:SF5">
    <property type="entry name" value="FERULOYL ESTERASE"/>
    <property type="match status" value="1"/>
</dbReference>
<evidence type="ECO:0000313" key="8">
    <source>
        <dbReference type="Proteomes" id="UP000053758"/>
    </source>
</evidence>
<evidence type="ECO:0000313" key="7">
    <source>
        <dbReference type="EMBL" id="GAK66402.1"/>
    </source>
</evidence>
<dbReference type="GO" id="GO:0006508">
    <property type="term" value="P:proteolysis"/>
    <property type="evidence" value="ECO:0007669"/>
    <property type="project" value="InterPro"/>
</dbReference>
<dbReference type="GeneID" id="26305538"/>
<accession>A0A081CIA6</accession>
<dbReference type="Proteomes" id="UP000053758">
    <property type="component" value="Unassembled WGS sequence"/>
</dbReference>
<dbReference type="SUPFAM" id="SSF53474">
    <property type="entry name" value="alpha/beta-Hydrolases"/>
    <property type="match status" value="2"/>
</dbReference>
<dbReference type="Gene3D" id="3.40.50.1820">
    <property type="entry name" value="alpha/beta hydrolase"/>
    <property type="match status" value="1"/>
</dbReference>
<keyword evidence="3 4" id="KW-0378">Hydrolase</keyword>
<keyword evidence="4" id="KW-0119">Carbohydrate metabolism</keyword>
<keyword evidence="8" id="KW-1185">Reference proteome</keyword>
<dbReference type="GO" id="GO:0052689">
    <property type="term" value="F:carboxylic ester hydrolase activity"/>
    <property type="evidence" value="ECO:0007669"/>
    <property type="project" value="UniProtKB-KW"/>
</dbReference>
<dbReference type="InterPro" id="IPR050955">
    <property type="entry name" value="Plant_Biomass_Hydrol_Est"/>
</dbReference>
<feature type="domain" description="Peptidase S9 prolyl oligopeptidase catalytic" evidence="6">
    <location>
        <begin position="148"/>
        <end position="306"/>
    </location>
</feature>
<dbReference type="GO" id="GO:0005576">
    <property type="term" value="C:extracellular region"/>
    <property type="evidence" value="ECO:0007669"/>
    <property type="project" value="UniProtKB-SubCell"/>
</dbReference>
<keyword evidence="2 4" id="KW-0732">Signal</keyword>
<dbReference type="EMBL" id="DF830080">
    <property type="protein sequence ID" value="GAK66402.1"/>
    <property type="molecule type" value="Genomic_DNA"/>
</dbReference>
<dbReference type="HOGENOM" id="CLU_496946_0_0_1"/>
<evidence type="ECO:0000259" key="6">
    <source>
        <dbReference type="Pfam" id="PF00326"/>
    </source>
</evidence>
<comment type="similarity">
    <text evidence="4">Belongs to the carbohydrate esterase 1 (CE1) family.</text>
</comment>
<keyword evidence="4" id="KW-0964">Secreted</keyword>
<dbReference type="GO" id="GO:0045493">
    <property type="term" value="P:xylan catabolic process"/>
    <property type="evidence" value="ECO:0007669"/>
    <property type="project" value="UniProtKB-UniRule"/>
</dbReference>
<keyword evidence="1 4" id="KW-0719">Serine esterase</keyword>
<dbReference type="InterPro" id="IPR010126">
    <property type="entry name" value="Esterase_phb"/>
</dbReference>
<gene>
    <name evidence="7" type="ORF">PAN0_013d4624</name>
</gene>